<keyword evidence="2" id="KW-1185">Reference proteome</keyword>
<evidence type="ECO:0000313" key="1">
    <source>
        <dbReference type="EMBL" id="RNE59221.1"/>
    </source>
</evidence>
<dbReference type="Proteomes" id="UP000279859">
    <property type="component" value="Unassembled WGS sequence"/>
</dbReference>
<accession>A0A3M8L108</accession>
<gene>
    <name evidence="1" type="ORF">EEJ31_10660</name>
</gene>
<evidence type="ECO:0000313" key="2">
    <source>
        <dbReference type="Proteomes" id="UP000279859"/>
    </source>
</evidence>
<sequence>MPPEVTAVRKARAARRLLGLVVVGVIVVVGASSGAAAWQAAQAQAALAAAQARTTDLLQEQLKYAEVRTVQEEVNRTLAARQVGASTEVDWKAYLQGIRRVLPPDVTIDTVAVDAASPLEAYAQPTAPLQAQRVATLTLTITSPNLPTVPEWLEGLKTLPGYADGTPNAITQDDNGSYTVNLTLHINDGAYSHRFDTQEGK</sequence>
<protein>
    <recommendedName>
        <fullName evidence="3">Fimbrial assembly protein</fullName>
    </recommendedName>
</protein>
<comment type="caution">
    <text evidence="1">The sequence shown here is derived from an EMBL/GenBank/DDBJ whole genome shotgun (WGS) entry which is preliminary data.</text>
</comment>
<proteinExistence type="predicted"/>
<reference evidence="1 2" key="1">
    <citation type="submission" date="2018-11" db="EMBL/GenBank/DDBJ databases">
        <title>Cryobacterium sp. nov., isolated from rhizosphere soil of lettuce.</title>
        <authorList>
            <person name="Wang Y."/>
        </authorList>
    </citation>
    <scope>NUCLEOTIDE SEQUENCE [LARGE SCALE GENOMIC DNA]</scope>
    <source>
        <strain evidence="1 2">NEAU-85</strain>
    </source>
</reference>
<dbReference type="AlphaFoldDB" id="A0A3M8L108"/>
<organism evidence="1 2">
    <name type="scientific">Cryobacterium tepidiphilum</name>
    <dbReference type="NCBI Taxonomy" id="2486026"/>
    <lineage>
        <taxon>Bacteria</taxon>
        <taxon>Bacillati</taxon>
        <taxon>Actinomycetota</taxon>
        <taxon>Actinomycetes</taxon>
        <taxon>Micrococcales</taxon>
        <taxon>Microbacteriaceae</taxon>
        <taxon>Cryobacterium</taxon>
    </lineage>
</organism>
<dbReference type="EMBL" id="RDSR01000018">
    <property type="protein sequence ID" value="RNE59221.1"/>
    <property type="molecule type" value="Genomic_DNA"/>
</dbReference>
<evidence type="ECO:0008006" key="3">
    <source>
        <dbReference type="Google" id="ProtNLM"/>
    </source>
</evidence>
<name>A0A3M8L108_9MICO</name>